<dbReference type="EMBL" id="FOOI01000032">
    <property type="protein sequence ID" value="SFH72571.1"/>
    <property type="molecule type" value="Genomic_DNA"/>
</dbReference>
<proteinExistence type="predicted"/>
<evidence type="ECO:0000313" key="2">
    <source>
        <dbReference type="EMBL" id="SFH72571.1"/>
    </source>
</evidence>
<evidence type="ECO:0000313" key="4">
    <source>
        <dbReference type="Proteomes" id="UP000533017"/>
    </source>
</evidence>
<dbReference type="Proteomes" id="UP000199052">
    <property type="component" value="Unassembled WGS sequence"/>
</dbReference>
<dbReference type="RefSeq" id="WP_092890759.1">
    <property type="nucleotide sequence ID" value="NZ_FOOI01000032.1"/>
</dbReference>
<evidence type="ECO:0000313" key="3">
    <source>
        <dbReference type="Proteomes" id="UP000199052"/>
    </source>
</evidence>
<evidence type="ECO:0000313" key="1">
    <source>
        <dbReference type="EMBL" id="NYH83790.1"/>
    </source>
</evidence>
<keyword evidence="4" id="KW-1185">Reference proteome</keyword>
<gene>
    <name evidence="1" type="ORF">FHR37_002641</name>
    <name evidence="2" type="ORF">SAMN05421678_13210</name>
</gene>
<dbReference type="EMBL" id="JACBZA010000001">
    <property type="protein sequence ID" value="NYH83790.1"/>
    <property type="molecule type" value="Genomic_DNA"/>
</dbReference>
<accession>A0A1I3CEQ4</accession>
<organism evidence="2 3">
    <name type="scientific">Actinopolymorpha cephalotaxi</name>
    <dbReference type="NCBI Taxonomy" id="504797"/>
    <lineage>
        <taxon>Bacteria</taxon>
        <taxon>Bacillati</taxon>
        <taxon>Actinomycetota</taxon>
        <taxon>Actinomycetes</taxon>
        <taxon>Propionibacteriales</taxon>
        <taxon>Actinopolymorphaceae</taxon>
        <taxon>Actinopolymorpha</taxon>
    </lineage>
</organism>
<dbReference type="OrthoDB" id="5170968at2"/>
<reference evidence="2 3" key="1">
    <citation type="submission" date="2016-10" db="EMBL/GenBank/DDBJ databases">
        <authorList>
            <person name="de Groot N.N."/>
        </authorList>
    </citation>
    <scope>NUCLEOTIDE SEQUENCE [LARGE SCALE GENOMIC DNA]</scope>
    <source>
        <strain evidence="2 3">CPCC 202808</strain>
    </source>
</reference>
<name>A0A1I3CEQ4_9ACTN</name>
<reference evidence="1 4" key="2">
    <citation type="submission" date="2020-07" db="EMBL/GenBank/DDBJ databases">
        <title>Sequencing the genomes of 1000 actinobacteria strains.</title>
        <authorList>
            <person name="Klenk H.-P."/>
        </authorList>
    </citation>
    <scope>NUCLEOTIDE SEQUENCE [LARGE SCALE GENOMIC DNA]</scope>
    <source>
        <strain evidence="1 4">DSM 45117</strain>
    </source>
</reference>
<dbReference type="Proteomes" id="UP000533017">
    <property type="component" value="Unassembled WGS sequence"/>
</dbReference>
<dbReference type="AlphaFoldDB" id="A0A1I3CEQ4"/>
<protein>
    <submittedName>
        <fullName evidence="2">Uncharacterized protein</fullName>
    </submittedName>
</protein>
<dbReference type="STRING" id="504797.SAMN05421678_13210"/>
<sequence>MFTGLPDFGRPERSGVAEGYVAYEQPGMLSVAPTSLSPEPLQVDQYLQERDGGIAQFTLVAAGFSFETSTTATDPATDTAHSRPAPLGEGWVRLVAPADLRLPSTALVPQPCDAVAGVVLPTLVRLDGVAGELLVGTLRAGLRTLGAVALVTVRGVAARCQGRLTVDVDALSNGIGPAPVRPANLEEWARAGLPGVTVTEGPGDVHLLASAVVDRIVARLAAPVFVDEEEGGWQFAEQVRTSTFTWDLTEPVLAVRLLRLTCDPVLGERGDAVVRRHEVPPLTDGREQVTVHSTLPAMPAGAVVASVRLTAPPAPPVRPFAAAATARLVPPTPASATLHLAPGEALAYDLEGSVVLETDQAPRTVAGQSRRVTADSTPVVTPADLGVRLISAHATGELLGLANVTVTARARVAEDPAVFVSRASLSVDDTRAWLAVPREAIDVAVEAEATTRGPDPRSVRQALPDAAVWLDPFSFTNPPWVEPDDRVLVVDSAGLRVAGPKAGADWRFLPLTAGPARDASGSPQLSLIEAAGLAMLMVTTSLGVSDAAQETARQACVAAGAAADVRLSVAPFEVEGAVQLLVLRDGQMVTLAAVGSSNTVTQDASFSTALAETDLATVKRALAGEAGLVAVHYLLRVAATGPQALALAGGSGAVLVVTDASTWRV</sequence>